<organism evidence="5 6">
    <name type="scientific">Aspergillus keveii</name>
    <dbReference type="NCBI Taxonomy" id="714993"/>
    <lineage>
        <taxon>Eukaryota</taxon>
        <taxon>Fungi</taxon>
        <taxon>Dikarya</taxon>
        <taxon>Ascomycota</taxon>
        <taxon>Pezizomycotina</taxon>
        <taxon>Eurotiomycetes</taxon>
        <taxon>Eurotiomycetidae</taxon>
        <taxon>Eurotiales</taxon>
        <taxon>Aspergillaceae</taxon>
        <taxon>Aspergillus</taxon>
        <taxon>Aspergillus subgen. Nidulantes</taxon>
    </lineage>
</organism>
<sequence length="333" mass="37267">MAKVSETIPHRGRACIRSASMHFSPIALGGMNLGNNWAAIEVNGTSDEQAFELLDTYLDKGSFIDRVISNTYSQSGRSEELVGQWMVERKNRDQIILATKYSQADHKATDTSIKQRVNYLDNSTKSMRLSIAESLSRLQTAYIDIFYVHWWDYETSIEELMKALHNLVVSGKWAIDHGKTPFSIYTGCWNVLDRSLEAEVIPMTREFDMVVVASERTEQERNMVNALKAIANDVGAHSLGAVAIAYLFHKYHRVIPVVGGRKVEHILSNVEAIDIRLTPDHIAQIEAVKAWQPGIPHAIIGDGIKNNIAVDINAHIDRLPPRGIVPPRGVKSE</sequence>
<reference evidence="5 6" key="1">
    <citation type="submission" date="2024-07" db="EMBL/GenBank/DDBJ databases">
        <title>Section-level genome sequencing and comparative genomics of Aspergillus sections Usti and Cavernicolus.</title>
        <authorList>
            <consortium name="Lawrence Berkeley National Laboratory"/>
            <person name="Nybo J.L."/>
            <person name="Vesth T.C."/>
            <person name="Theobald S."/>
            <person name="Frisvad J.C."/>
            <person name="Larsen T.O."/>
            <person name="Kjaerboelling I."/>
            <person name="Rothschild-Mancinelli K."/>
            <person name="Lyhne E.K."/>
            <person name="Kogle M.E."/>
            <person name="Barry K."/>
            <person name="Clum A."/>
            <person name="Na H."/>
            <person name="Ledsgaard L."/>
            <person name="Lin J."/>
            <person name="Lipzen A."/>
            <person name="Kuo A."/>
            <person name="Riley R."/>
            <person name="Mondo S."/>
            <person name="Labutti K."/>
            <person name="Haridas S."/>
            <person name="Pangalinan J."/>
            <person name="Salamov A.A."/>
            <person name="Simmons B.A."/>
            <person name="Magnuson J.K."/>
            <person name="Chen J."/>
            <person name="Drula E."/>
            <person name="Henrissat B."/>
            <person name="Wiebenga A."/>
            <person name="Lubbers R.J."/>
            <person name="Gomes A.C."/>
            <person name="Makela M.R."/>
            <person name="Stajich J."/>
            <person name="Grigoriev I.V."/>
            <person name="Mortensen U.H."/>
            <person name="De Vries R.P."/>
            <person name="Baker S.E."/>
            <person name="Andersen M.R."/>
        </authorList>
    </citation>
    <scope>NUCLEOTIDE SEQUENCE [LARGE SCALE GENOMIC DNA]</scope>
    <source>
        <strain evidence="5 6">CBS 209.92</strain>
    </source>
</reference>
<accession>A0ABR4FP22</accession>
<dbReference type="InterPro" id="IPR050523">
    <property type="entry name" value="AKR_Detox_Biosynth"/>
</dbReference>
<dbReference type="PANTHER" id="PTHR43364:SF7">
    <property type="entry name" value="NADP-DEPENDENT OXIDOREDUCTASE DOMAIN-CONTAINING PROTEIN-RELATED"/>
    <property type="match status" value="1"/>
</dbReference>
<evidence type="ECO:0000313" key="5">
    <source>
        <dbReference type="EMBL" id="KAL2784999.1"/>
    </source>
</evidence>
<evidence type="ECO:0000259" key="4">
    <source>
        <dbReference type="Pfam" id="PF00248"/>
    </source>
</evidence>
<proteinExistence type="inferred from homology"/>
<keyword evidence="6" id="KW-1185">Reference proteome</keyword>
<name>A0ABR4FP22_9EURO</name>
<comment type="similarity">
    <text evidence="3">Belongs to the aldo/keto reductase family. Aldo/keto reductase 2 subfamily.</text>
</comment>
<dbReference type="Proteomes" id="UP001610563">
    <property type="component" value="Unassembled WGS sequence"/>
</dbReference>
<dbReference type="EMBL" id="JBFTWV010000159">
    <property type="protein sequence ID" value="KAL2784999.1"/>
    <property type="molecule type" value="Genomic_DNA"/>
</dbReference>
<comment type="caution">
    <text evidence="5">The sequence shown here is derived from an EMBL/GenBank/DDBJ whole genome shotgun (WGS) entry which is preliminary data.</text>
</comment>
<keyword evidence="1" id="KW-0521">NADP</keyword>
<feature type="domain" description="NADP-dependent oxidoreductase" evidence="4">
    <location>
        <begin position="25"/>
        <end position="288"/>
    </location>
</feature>
<dbReference type="InterPro" id="IPR023210">
    <property type="entry name" value="NADP_OxRdtase_dom"/>
</dbReference>
<dbReference type="PANTHER" id="PTHR43364">
    <property type="entry name" value="NADH-SPECIFIC METHYLGLYOXAL REDUCTASE-RELATED"/>
    <property type="match status" value="1"/>
</dbReference>
<dbReference type="Gene3D" id="3.20.20.100">
    <property type="entry name" value="NADP-dependent oxidoreductase domain"/>
    <property type="match status" value="1"/>
</dbReference>
<dbReference type="InterPro" id="IPR036812">
    <property type="entry name" value="NAD(P)_OxRdtase_dom_sf"/>
</dbReference>
<evidence type="ECO:0000256" key="3">
    <source>
        <dbReference type="ARBA" id="ARBA00038157"/>
    </source>
</evidence>
<keyword evidence="2" id="KW-0560">Oxidoreductase</keyword>
<evidence type="ECO:0000313" key="6">
    <source>
        <dbReference type="Proteomes" id="UP001610563"/>
    </source>
</evidence>
<dbReference type="Pfam" id="PF00248">
    <property type="entry name" value="Aldo_ket_red"/>
    <property type="match status" value="1"/>
</dbReference>
<protein>
    <submittedName>
        <fullName evidence="5">NADP-dependent oxidoreductase domain-containing protein</fullName>
    </submittedName>
</protein>
<gene>
    <name evidence="5" type="ORF">BJX66DRAFT_329592</name>
</gene>
<dbReference type="SUPFAM" id="SSF51430">
    <property type="entry name" value="NAD(P)-linked oxidoreductase"/>
    <property type="match status" value="1"/>
</dbReference>
<evidence type="ECO:0000256" key="2">
    <source>
        <dbReference type="ARBA" id="ARBA00023002"/>
    </source>
</evidence>
<evidence type="ECO:0000256" key="1">
    <source>
        <dbReference type="ARBA" id="ARBA00022857"/>
    </source>
</evidence>